<accession>A0AA39N941</accession>
<keyword evidence="2" id="KW-0378">Hydrolase</keyword>
<gene>
    <name evidence="2" type="ORF">EV420DRAFT_1267065</name>
</gene>
<feature type="domain" description="Transglycosylase SLT" evidence="1">
    <location>
        <begin position="95"/>
        <end position="182"/>
    </location>
</feature>
<dbReference type="InterPro" id="IPR008258">
    <property type="entry name" value="Transglycosylase_SLT_dom_1"/>
</dbReference>
<proteinExistence type="predicted"/>
<dbReference type="AlphaFoldDB" id="A0AA39N941"/>
<dbReference type="PANTHER" id="PTHR37423">
    <property type="entry name" value="SOLUBLE LYTIC MUREIN TRANSGLYCOSYLASE-RELATED"/>
    <property type="match status" value="1"/>
</dbReference>
<dbReference type="GO" id="GO:0016787">
    <property type="term" value="F:hydrolase activity"/>
    <property type="evidence" value="ECO:0007669"/>
    <property type="project" value="UniProtKB-KW"/>
</dbReference>
<evidence type="ECO:0000259" key="1">
    <source>
        <dbReference type="Pfam" id="PF01464"/>
    </source>
</evidence>
<comment type="caution">
    <text evidence="2">The sequence shown here is derived from an EMBL/GenBank/DDBJ whole genome shotgun (WGS) entry which is preliminary data.</text>
</comment>
<dbReference type="PANTHER" id="PTHR37423:SF2">
    <property type="entry name" value="MEMBRANE-BOUND LYTIC MUREIN TRANSGLYCOSYLASE C"/>
    <property type="match status" value="1"/>
</dbReference>
<protein>
    <submittedName>
        <fullName evidence="2">Glycoside hydrolase family 23 protein</fullName>
    </submittedName>
</protein>
<name>A0AA39N941_ARMTA</name>
<sequence length="238" mass="26058">MLIVQASVVRVVQLVCQSSLQFGTGSVDVPLEWTTATSGKMGCIDYFNCGIDSITGWSPPYIPMDQVVSRMADLKEAIKKPGSPFRACEQFVPIFEKYAQVFGVPAILMASFALQESTCNPSTTGGAGEAGLMQLTPDKCYDAPNGNCYDPDYNISAGFKYFAERLAANNGDFLLTCGNYNGWFKGMTYANGPCCRCQNNLDYLQQLANGFLQNVNAYDPNHRLGKYFNLDKCNHGST</sequence>
<evidence type="ECO:0000313" key="2">
    <source>
        <dbReference type="EMBL" id="KAK0461289.1"/>
    </source>
</evidence>
<organism evidence="2 3">
    <name type="scientific">Armillaria tabescens</name>
    <name type="common">Ringless honey mushroom</name>
    <name type="synonym">Agaricus tabescens</name>
    <dbReference type="NCBI Taxonomy" id="1929756"/>
    <lineage>
        <taxon>Eukaryota</taxon>
        <taxon>Fungi</taxon>
        <taxon>Dikarya</taxon>
        <taxon>Basidiomycota</taxon>
        <taxon>Agaricomycotina</taxon>
        <taxon>Agaricomycetes</taxon>
        <taxon>Agaricomycetidae</taxon>
        <taxon>Agaricales</taxon>
        <taxon>Marasmiineae</taxon>
        <taxon>Physalacriaceae</taxon>
        <taxon>Desarmillaria</taxon>
    </lineage>
</organism>
<dbReference type="Proteomes" id="UP001175211">
    <property type="component" value="Unassembled WGS sequence"/>
</dbReference>
<dbReference type="SUPFAM" id="SSF53955">
    <property type="entry name" value="Lysozyme-like"/>
    <property type="match status" value="1"/>
</dbReference>
<dbReference type="RefSeq" id="XP_060333186.1">
    <property type="nucleotide sequence ID" value="XM_060467366.1"/>
</dbReference>
<dbReference type="GeneID" id="85350914"/>
<evidence type="ECO:0000313" key="3">
    <source>
        <dbReference type="Proteomes" id="UP001175211"/>
    </source>
</evidence>
<dbReference type="Gene3D" id="1.10.530.10">
    <property type="match status" value="1"/>
</dbReference>
<reference evidence="2" key="1">
    <citation type="submission" date="2023-06" db="EMBL/GenBank/DDBJ databases">
        <authorList>
            <consortium name="Lawrence Berkeley National Laboratory"/>
            <person name="Ahrendt S."/>
            <person name="Sahu N."/>
            <person name="Indic B."/>
            <person name="Wong-Bajracharya J."/>
            <person name="Merenyi Z."/>
            <person name="Ke H.-M."/>
            <person name="Monk M."/>
            <person name="Kocsube S."/>
            <person name="Drula E."/>
            <person name="Lipzen A."/>
            <person name="Balint B."/>
            <person name="Henrissat B."/>
            <person name="Andreopoulos B."/>
            <person name="Martin F.M."/>
            <person name="Harder C.B."/>
            <person name="Rigling D."/>
            <person name="Ford K.L."/>
            <person name="Foster G.D."/>
            <person name="Pangilinan J."/>
            <person name="Papanicolaou A."/>
            <person name="Barry K."/>
            <person name="LaButti K."/>
            <person name="Viragh M."/>
            <person name="Koriabine M."/>
            <person name="Yan M."/>
            <person name="Riley R."/>
            <person name="Champramary S."/>
            <person name="Plett K.L."/>
            <person name="Tsai I.J."/>
            <person name="Slot J."/>
            <person name="Sipos G."/>
            <person name="Plett J."/>
            <person name="Nagy L.G."/>
            <person name="Grigoriev I.V."/>
        </authorList>
    </citation>
    <scope>NUCLEOTIDE SEQUENCE</scope>
    <source>
        <strain evidence="2">CCBAS 213</strain>
    </source>
</reference>
<keyword evidence="3" id="KW-1185">Reference proteome</keyword>
<dbReference type="EMBL" id="JAUEPS010000011">
    <property type="protein sequence ID" value="KAK0461289.1"/>
    <property type="molecule type" value="Genomic_DNA"/>
</dbReference>
<dbReference type="InterPro" id="IPR023346">
    <property type="entry name" value="Lysozyme-like_dom_sf"/>
</dbReference>
<dbReference type="Pfam" id="PF01464">
    <property type="entry name" value="SLT"/>
    <property type="match status" value="1"/>
</dbReference>